<dbReference type="AlphaFoldDB" id="B3MSK7"/>
<proteinExistence type="predicted"/>
<evidence type="ECO:0000256" key="1">
    <source>
        <dbReference type="ARBA" id="ARBA00022468"/>
    </source>
</evidence>
<dbReference type="GO" id="GO:0048471">
    <property type="term" value="C:perinuclear region of cytoplasm"/>
    <property type="evidence" value="ECO:0007669"/>
    <property type="project" value="TreeGrafter"/>
</dbReference>
<reference evidence="4 5" key="1">
    <citation type="journal article" date="2007" name="Nature">
        <title>Evolution of genes and genomes on the Drosophila phylogeny.</title>
        <authorList>
            <consortium name="Drosophila 12 Genomes Consortium"/>
            <person name="Clark A.G."/>
            <person name="Eisen M.B."/>
            <person name="Smith D.R."/>
            <person name="Bergman C.M."/>
            <person name="Oliver B."/>
            <person name="Markow T.A."/>
            <person name="Kaufman T.C."/>
            <person name="Kellis M."/>
            <person name="Gelbart W."/>
            <person name="Iyer V.N."/>
            <person name="Pollard D.A."/>
            <person name="Sackton T.B."/>
            <person name="Larracuente A.M."/>
            <person name="Singh N.D."/>
            <person name="Abad J.P."/>
            <person name="Abt D.N."/>
            <person name="Adryan B."/>
            <person name="Aguade M."/>
            <person name="Akashi H."/>
            <person name="Anderson W.W."/>
            <person name="Aquadro C.F."/>
            <person name="Ardell D.H."/>
            <person name="Arguello R."/>
            <person name="Artieri C.G."/>
            <person name="Barbash D.A."/>
            <person name="Barker D."/>
            <person name="Barsanti P."/>
            <person name="Batterham P."/>
            <person name="Batzoglou S."/>
            <person name="Begun D."/>
            <person name="Bhutkar A."/>
            <person name="Blanco E."/>
            <person name="Bosak S.A."/>
            <person name="Bradley R.K."/>
            <person name="Brand A.D."/>
            <person name="Brent M.R."/>
            <person name="Brooks A.N."/>
            <person name="Brown R.H."/>
            <person name="Butlin R.K."/>
            <person name="Caggese C."/>
            <person name="Calvi B.R."/>
            <person name="Bernardo de Carvalho A."/>
            <person name="Caspi A."/>
            <person name="Castrezana S."/>
            <person name="Celniker S.E."/>
            <person name="Chang J.L."/>
            <person name="Chapple C."/>
            <person name="Chatterji S."/>
            <person name="Chinwalla A."/>
            <person name="Civetta A."/>
            <person name="Clifton S.W."/>
            <person name="Comeron J.M."/>
            <person name="Costello J.C."/>
            <person name="Coyne J.A."/>
            <person name="Daub J."/>
            <person name="David R.G."/>
            <person name="Delcher A.L."/>
            <person name="Delehaunty K."/>
            <person name="Do C.B."/>
            <person name="Ebling H."/>
            <person name="Edwards K."/>
            <person name="Eickbush T."/>
            <person name="Evans J.D."/>
            <person name="Filipski A."/>
            <person name="Findeiss S."/>
            <person name="Freyhult E."/>
            <person name="Fulton L."/>
            <person name="Fulton R."/>
            <person name="Garcia A.C."/>
            <person name="Gardiner A."/>
            <person name="Garfield D.A."/>
            <person name="Garvin B.E."/>
            <person name="Gibson G."/>
            <person name="Gilbert D."/>
            <person name="Gnerre S."/>
            <person name="Godfrey J."/>
            <person name="Good R."/>
            <person name="Gotea V."/>
            <person name="Gravely B."/>
            <person name="Greenberg A.J."/>
            <person name="Griffiths-Jones S."/>
            <person name="Gross S."/>
            <person name="Guigo R."/>
            <person name="Gustafson E.A."/>
            <person name="Haerty W."/>
            <person name="Hahn M.W."/>
            <person name="Halligan D.L."/>
            <person name="Halpern A.L."/>
            <person name="Halter G.M."/>
            <person name="Han M.V."/>
            <person name="Heger A."/>
            <person name="Hillier L."/>
            <person name="Hinrichs A.S."/>
            <person name="Holmes I."/>
            <person name="Hoskins R.A."/>
            <person name="Hubisz M.J."/>
            <person name="Hultmark D."/>
            <person name="Huntley M.A."/>
            <person name="Jaffe D.B."/>
            <person name="Jagadeeshan S."/>
            <person name="Jeck W.R."/>
            <person name="Johnson J."/>
            <person name="Jones C.D."/>
            <person name="Jordan W.C."/>
            <person name="Karpen G.H."/>
            <person name="Kataoka E."/>
            <person name="Keightley P.D."/>
            <person name="Kheradpour P."/>
            <person name="Kirkness E.F."/>
            <person name="Koerich L.B."/>
            <person name="Kristiansen K."/>
            <person name="Kudrna D."/>
            <person name="Kulathinal R.J."/>
            <person name="Kumar S."/>
            <person name="Kwok R."/>
            <person name="Lander E."/>
            <person name="Langley C.H."/>
            <person name="Lapoint R."/>
            <person name="Lazzaro B.P."/>
            <person name="Lee S.J."/>
            <person name="Levesque L."/>
            <person name="Li R."/>
            <person name="Lin C.F."/>
            <person name="Lin M.F."/>
            <person name="Lindblad-Toh K."/>
            <person name="Llopart A."/>
            <person name="Long M."/>
            <person name="Low L."/>
            <person name="Lozovsky E."/>
            <person name="Lu J."/>
            <person name="Luo M."/>
            <person name="Machado C.A."/>
            <person name="Makalowski W."/>
            <person name="Marzo M."/>
            <person name="Matsuda M."/>
            <person name="Matzkin L."/>
            <person name="McAllister B."/>
            <person name="McBride C.S."/>
            <person name="McKernan B."/>
            <person name="McKernan K."/>
            <person name="Mendez-Lago M."/>
            <person name="Minx P."/>
            <person name="Mollenhauer M.U."/>
            <person name="Montooth K."/>
            <person name="Mount S.M."/>
            <person name="Mu X."/>
            <person name="Myers E."/>
            <person name="Negre B."/>
            <person name="Newfeld S."/>
            <person name="Nielsen R."/>
            <person name="Noor M.A."/>
            <person name="O'Grady P."/>
            <person name="Pachter L."/>
            <person name="Papaceit M."/>
            <person name="Parisi M.J."/>
            <person name="Parisi M."/>
            <person name="Parts L."/>
            <person name="Pedersen J.S."/>
            <person name="Pesole G."/>
            <person name="Phillippy A.M."/>
            <person name="Ponting C.P."/>
            <person name="Pop M."/>
            <person name="Porcelli D."/>
            <person name="Powell J.R."/>
            <person name="Prohaska S."/>
            <person name="Pruitt K."/>
            <person name="Puig M."/>
            <person name="Quesneville H."/>
            <person name="Ram K.R."/>
            <person name="Rand D."/>
            <person name="Rasmussen M.D."/>
            <person name="Reed L.K."/>
            <person name="Reenan R."/>
            <person name="Reily A."/>
            <person name="Remington K.A."/>
            <person name="Rieger T.T."/>
            <person name="Ritchie M.G."/>
            <person name="Robin C."/>
            <person name="Rogers Y.H."/>
            <person name="Rohde C."/>
            <person name="Rozas J."/>
            <person name="Rubenfield M.J."/>
            <person name="Ruiz A."/>
            <person name="Russo S."/>
            <person name="Salzberg S.L."/>
            <person name="Sanchez-Gracia A."/>
            <person name="Saranga D.J."/>
            <person name="Sato H."/>
            <person name="Schaeffer S.W."/>
            <person name="Schatz M.C."/>
            <person name="Schlenke T."/>
            <person name="Schwartz R."/>
            <person name="Segarra C."/>
            <person name="Singh R.S."/>
            <person name="Sirot L."/>
            <person name="Sirota M."/>
            <person name="Sisneros N.B."/>
            <person name="Smith C.D."/>
            <person name="Smith T.F."/>
            <person name="Spieth J."/>
            <person name="Stage D.E."/>
            <person name="Stark A."/>
            <person name="Stephan W."/>
            <person name="Strausberg R.L."/>
            <person name="Strempel S."/>
            <person name="Sturgill D."/>
            <person name="Sutton G."/>
            <person name="Sutton G.G."/>
            <person name="Tao W."/>
            <person name="Teichmann S."/>
            <person name="Tobari Y.N."/>
            <person name="Tomimura Y."/>
            <person name="Tsolas J.M."/>
            <person name="Valente V.L."/>
            <person name="Venter E."/>
            <person name="Venter J.C."/>
            <person name="Vicario S."/>
            <person name="Vieira F.G."/>
            <person name="Vilella A.J."/>
            <person name="Villasante A."/>
            <person name="Walenz B."/>
            <person name="Wang J."/>
            <person name="Wasserman M."/>
            <person name="Watts T."/>
            <person name="Wilson D."/>
            <person name="Wilson R.K."/>
            <person name="Wing R.A."/>
            <person name="Wolfner M.F."/>
            <person name="Wong A."/>
            <person name="Wong G.K."/>
            <person name="Wu C.I."/>
            <person name="Wu G."/>
            <person name="Yamamoto D."/>
            <person name="Yang H.P."/>
            <person name="Yang S.P."/>
            <person name="Yorke J.A."/>
            <person name="Yoshida K."/>
            <person name="Zdobnov E."/>
            <person name="Zhang P."/>
            <person name="Zhang Y."/>
            <person name="Zimin A.V."/>
            <person name="Baldwin J."/>
            <person name="Abdouelleil A."/>
            <person name="Abdulkadir J."/>
            <person name="Abebe A."/>
            <person name="Abera B."/>
            <person name="Abreu J."/>
            <person name="Acer S.C."/>
            <person name="Aftuck L."/>
            <person name="Alexander A."/>
            <person name="An P."/>
            <person name="Anderson E."/>
            <person name="Anderson S."/>
            <person name="Arachi H."/>
            <person name="Azer M."/>
            <person name="Bachantsang P."/>
            <person name="Barry A."/>
            <person name="Bayul T."/>
            <person name="Berlin A."/>
            <person name="Bessette D."/>
            <person name="Bloom T."/>
            <person name="Blye J."/>
            <person name="Boguslavskiy L."/>
            <person name="Bonnet C."/>
            <person name="Boukhgalter B."/>
            <person name="Bourzgui I."/>
            <person name="Brown A."/>
            <person name="Cahill P."/>
            <person name="Channer S."/>
            <person name="Cheshatsang Y."/>
            <person name="Chuda L."/>
            <person name="Citroen M."/>
            <person name="Collymore A."/>
            <person name="Cooke P."/>
            <person name="Costello M."/>
            <person name="D'Aco K."/>
            <person name="Daza R."/>
            <person name="De Haan G."/>
            <person name="DeGray S."/>
            <person name="DeMaso C."/>
            <person name="Dhargay N."/>
            <person name="Dooley K."/>
            <person name="Dooley E."/>
            <person name="Doricent M."/>
            <person name="Dorje P."/>
            <person name="Dorjee K."/>
            <person name="Dupes A."/>
            <person name="Elong R."/>
            <person name="Falk J."/>
            <person name="Farina A."/>
            <person name="Faro S."/>
            <person name="Ferguson D."/>
            <person name="Fisher S."/>
            <person name="Foley C.D."/>
            <person name="Franke A."/>
            <person name="Friedrich D."/>
            <person name="Gadbois L."/>
            <person name="Gearin G."/>
            <person name="Gearin C.R."/>
            <person name="Giannoukos G."/>
            <person name="Goode T."/>
            <person name="Graham J."/>
            <person name="Grandbois E."/>
            <person name="Grewal S."/>
            <person name="Gyaltsen K."/>
            <person name="Hafez N."/>
            <person name="Hagos B."/>
            <person name="Hall J."/>
            <person name="Henson C."/>
            <person name="Hollinger A."/>
            <person name="Honan T."/>
            <person name="Huard M.D."/>
            <person name="Hughes L."/>
            <person name="Hurhula B."/>
            <person name="Husby M.E."/>
            <person name="Kamat A."/>
            <person name="Kanga B."/>
            <person name="Kashin S."/>
            <person name="Khazanovich D."/>
            <person name="Kisner P."/>
            <person name="Lance K."/>
            <person name="Lara M."/>
            <person name="Lee W."/>
            <person name="Lennon N."/>
            <person name="Letendre F."/>
            <person name="LeVine R."/>
            <person name="Lipovsky A."/>
            <person name="Liu X."/>
            <person name="Liu J."/>
            <person name="Liu S."/>
            <person name="Lokyitsang T."/>
            <person name="Lokyitsang Y."/>
            <person name="Lubonja R."/>
            <person name="Lui A."/>
            <person name="MacDonald P."/>
            <person name="Magnisalis V."/>
            <person name="Maru K."/>
            <person name="Matthews C."/>
            <person name="McCusker W."/>
            <person name="McDonough S."/>
            <person name="Mehta T."/>
            <person name="Meldrim J."/>
            <person name="Meneus L."/>
            <person name="Mihai O."/>
            <person name="Mihalev A."/>
            <person name="Mihova T."/>
            <person name="Mittelman R."/>
            <person name="Mlenga V."/>
            <person name="Montmayeur A."/>
            <person name="Mulrain L."/>
            <person name="Navidi A."/>
            <person name="Naylor J."/>
            <person name="Negash T."/>
            <person name="Nguyen T."/>
            <person name="Nguyen N."/>
            <person name="Nicol R."/>
            <person name="Norbu C."/>
            <person name="Norbu N."/>
            <person name="Novod N."/>
            <person name="O'Neill B."/>
            <person name="Osman S."/>
            <person name="Markiewicz E."/>
            <person name="Oyono O.L."/>
            <person name="Patti C."/>
            <person name="Phunkhang P."/>
            <person name="Pierre F."/>
            <person name="Priest M."/>
            <person name="Raghuraman S."/>
            <person name="Rege F."/>
            <person name="Reyes R."/>
            <person name="Rise C."/>
            <person name="Rogov P."/>
            <person name="Ross K."/>
            <person name="Ryan E."/>
            <person name="Settipalli S."/>
            <person name="Shea T."/>
            <person name="Sherpa N."/>
            <person name="Shi L."/>
            <person name="Shih D."/>
            <person name="Sparrow T."/>
            <person name="Spaulding J."/>
            <person name="Stalker J."/>
            <person name="Stange-Thomann N."/>
            <person name="Stavropoulos S."/>
            <person name="Stone C."/>
            <person name="Strader C."/>
            <person name="Tesfaye S."/>
            <person name="Thomson T."/>
            <person name="Thoulutsang Y."/>
            <person name="Thoulutsang D."/>
            <person name="Topham K."/>
            <person name="Topping I."/>
            <person name="Tsamla T."/>
            <person name="Vassiliev H."/>
            <person name="Vo A."/>
            <person name="Wangchuk T."/>
            <person name="Wangdi T."/>
            <person name="Weiand M."/>
            <person name="Wilkinson J."/>
            <person name="Wilson A."/>
            <person name="Yadav S."/>
            <person name="Young G."/>
            <person name="Yu Q."/>
            <person name="Zembek L."/>
            <person name="Zhong D."/>
            <person name="Zimmer A."/>
            <person name="Zwirko Z."/>
            <person name="Jaffe D.B."/>
            <person name="Alvarez P."/>
            <person name="Brockman W."/>
            <person name="Butler J."/>
            <person name="Chin C."/>
            <person name="Gnerre S."/>
            <person name="Grabherr M."/>
            <person name="Kleber M."/>
            <person name="Mauceli E."/>
            <person name="MacCallum I."/>
        </authorList>
    </citation>
    <scope>NUCLEOTIDE SEQUENCE [LARGE SCALE GENOMIC DNA]</scope>
    <source>
        <strain evidence="5">Tucson 14024-0371.13</strain>
    </source>
</reference>
<dbReference type="GO" id="GO:0031267">
    <property type="term" value="F:small GTPase binding"/>
    <property type="evidence" value="ECO:0007669"/>
    <property type="project" value="TreeGrafter"/>
</dbReference>
<dbReference type="CDD" id="cd00116">
    <property type="entry name" value="LRR_RI"/>
    <property type="match status" value="1"/>
</dbReference>
<dbReference type="EMBL" id="CH902622">
    <property type="protein sequence ID" value="EDV34762.1"/>
    <property type="molecule type" value="Genomic_DNA"/>
</dbReference>
<dbReference type="SMART" id="SM00368">
    <property type="entry name" value="LRR_RI"/>
    <property type="match status" value="9"/>
</dbReference>
<dbReference type="GO" id="GO:0005096">
    <property type="term" value="F:GTPase activator activity"/>
    <property type="evidence" value="ECO:0007669"/>
    <property type="project" value="UniProtKB-KW"/>
</dbReference>
<protein>
    <recommendedName>
        <fullName evidence="6">Ran GTPase-activating protein</fullName>
    </recommendedName>
</protein>
<gene>
    <name evidence="4" type="primary">Dana\GF20782</name>
    <name evidence="4" type="synonym">dana_GLEANR_4034</name>
    <name evidence="4" type="ORF">GF20782</name>
</gene>
<dbReference type="InterPro" id="IPR001611">
    <property type="entry name" value="Leu-rich_rpt"/>
</dbReference>
<evidence type="ECO:0008006" key="6">
    <source>
        <dbReference type="Google" id="ProtNLM"/>
    </source>
</evidence>
<dbReference type="InParanoid" id="B3MSK7"/>
<dbReference type="Gene3D" id="3.80.10.10">
    <property type="entry name" value="Ribonuclease Inhibitor"/>
    <property type="match status" value="1"/>
</dbReference>
<dbReference type="GO" id="GO:0006913">
    <property type="term" value="P:nucleocytoplasmic transport"/>
    <property type="evidence" value="ECO:0007669"/>
    <property type="project" value="TreeGrafter"/>
</dbReference>
<dbReference type="STRING" id="7217.B3MSK7"/>
<dbReference type="PANTHER" id="PTHR24113">
    <property type="entry name" value="RAN GTPASE-ACTIVATING PROTEIN 1"/>
    <property type="match status" value="1"/>
</dbReference>
<evidence type="ECO:0000256" key="3">
    <source>
        <dbReference type="ARBA" id="ARBA00022737"/>
    </source>
</evidence>
<dbReference type="SMR" id="B3MSK7"/>
<accession>B3MSK7</accession>
<name>B3MSK7_DROAN</name>
<keyword evidence="5" id="KW-1185">Reference proteome</keyword>
<dbReference type="PhylomeDB" id="B3MSK7"/>
<sequence length="375" mass="41522">MSSVHEKGISFKDKSSIWNLSIDVQGVIDALDNQPIVHYLNLEGNTLGVEAAEAIGEALKQHPELRRAMWRDLFARRTKTEVLLGLQHLAHGLMAADSQLTVLDLGMNNLGTDGFIGLDAILCSRSCYTLQELHLDNCSLMPHATDMLAHSLFQLYQSAKKANTPLKLRVITLGNNSMEVEGCSQLCEVFKVMKTLEVIDLKQNDIFLEGVDTLAEALAANLQLRIFNMNDNILSEGLEGICMVLPQLTMLREIDFGDCLIGNKGAFQLSHALFNHLNHLEFLDLGFNHICVDGGLAVVKSLKNKANLRYLYLGGNCFGSRGCQRILREMKKLPTAAALGPFDEDVSEDDEFYVDTSFDDEEGFDATDDLNGPDK</sequence>
<dbReference type="OMA" id="CQIIVLK"/>
<dbReference type="SUPFAM" id="SSF52047">
    <property type="entry name" value="RNI-like"/>
    <property type="match status" value="1"/>
</dbReference>
<keyword evidence="3" id="KW-0677">Repeat</keyword>
<keyword evidence="2" id="KW-0433">Leucine-rich repeat</keyword>
<dbReference type="eggNOG" id="KOG1909">
    <property type="taxonomic scope" value="Eukaryota"/>
</dbReference>
<dbReference type="GO" id="GO:0005634">
    <property type="term" value="C:nucleus"/>
    <property type="evidence" value="ECO:0007669"/>
    <property type="project" value="TreeGrafter"/>
</dbReference>
<keyword evidence="1" id="KW-0343">GTPase activation</keyword>
<dbReference type="KEGG" id="dan:6503474"/>
<dbReference type="InterPro" id="IPR027038">
    <property type="entry name" value="RanGap"/>
</dbReference>
<dbReference type="PANTHER" id="PTHR24113:SF12">
    <property type="entry name" value="RAN GTPASE-ACTIVATING PROTEIN 1"/>
    <property type="match status" value="1"/>
</dbReference>
<dbReference type="OrthoDB" id="184583at2759"/>
<dbReference type="HOGENOM" id="CLU_028747_1_0_1"/>
<dbReference type="InterPro" id="IPR032675">
    <property type="entry name" value="LRR_dom_sf"/>
</dbReference>
<dbReference type="Proteomes" id="UP000007801">
    <property type="component" value="Unassembled WGS sequence"/>
</dbReference>
<evidence type="ECO:0000313" key="4">
    <source>
        <dbReference type="EMBL" id="EDV34762.1"/>
    </source>
</evidence>
<dbReference type="Pfam" id="PF13516">
    <property type="entry name" value="LRR_6"/>
    <property type="match status" value="4"/>
</dbReference>
<evidence type="ECO:0000313" key="5">
    <source>
        <dbReference type="Proteomes" id="UP000007801"/>
    </source>
</evidence>
<dbReference type="GO" id="GO:0005829">
    <property type="term" value="C:cytosol"/>
    <property type="evidence" value="ECO:0007669"/>
    <property type="project" value="TreeGrafter"/>
</dbReference>
<organism evidence="4 5">
    <name type="scientific">Drosophila ananassae</name>
    <name type="common">Fruit fly</name>
    <dbReference type="NCBI Taxonomy" id="7217"/>
    <lineage>
        <taxon>Eukaryota</taxon>
        <taxon>Metazoa</taxon>
        <taxon>Ecdysozoa</taxon>
        <taxon>Arthropoda</taxon>
        <taxon>Hexapoda</taxon>
        <taxon>Insecta</taxon>
        <taxon>Pterygota</taxon>
        <taxon>Neoptera</taxon>
        <taxon>Endopterygota</taxon>
        <taxon>Diptera</taxon>
        <taxon>Brachycera</taxon>
        <taxon>Muscomorpha</taxon>
        <taxon>Ephydroidea</taxon>
        <taxon>Drosophilidae</taxon>
        <taxon>Drosophila</taxon>
        <taxon>Sophophora</taxon>
    </lineage>
</organism>
<evidence type="ECO:0000256" key="2">
    <source>
        <dbReference type="ARBA" id="ARBA00022614"/>
    </source>
</evidence>
<dbReference type="GeneID" id="6503474"/>